<dbReference type="Pfam" id="PF04230">
    <property type="entry name" value="PS_pyruv_trans"/>
    <property type="match status" value="1"/>
</dbReference>
<proteinExistence type="predicted"/>
<dbReference type="GO" id="GO:0016740">
    <property type="term" value="F:transferase activity"/>
    <property type="evidence" value="ECO:0007669"/>
    <property type="project" value="UniProtKB-KW"/>
</dbReference>
<dbReference type="EMBL" id="LT629734">
    <property type="protein sequence ID" value="SDS35282.1"/>
    <property type="molecule type" value="Genomic_DNA"/>
</dbReference>
<evidence type="ECO:0000313" key="4">
    <source>
        <dbReference type="Proteomes" id="UP000199649"/>
    </source>
</evidence>
<keyword evidence="3" id="KW-0808">Transferase</keyword>
<dbReference type="AlphaFoldDB" id="A0A1H1RHV8"/>
<organism evidence="3 4">
    <name type="scientific">Agrococcus carbonis</name>
    <dbReference type="NCBI Taxonomy" id="684552"/>
    <lineage>
        <taxon>Bacteria</taxon>
        <taxon>Bacillati</taxon>
        <taxon>Actinomycetota</taxon>
        <taxon>Actinomycetes</taxon>
        <taxon>Micrococcales</taxon>
        <taxon>Microbacteriaceae</taxon>
        <taxon>Agrococcus</taxon>
    </lineage>
</organism>
<evidence type="ECO:0000259" key="2">
    <source>
        <dbReference type="Pfam" id="PF13524"/>
    </source>
</evidence>
<dbReference type="Pfam" id="PF13524">
    <property type="entry name" value="Glyco_trans_1_2"/>
    <property type="match status" value="1"/>
</dbReference>
<evidence type="ECO:0000313" key="3">
    <source>
        <dbReference type="EMBL" id="SDS35282.1"/>
    </source>
</evidence>
<dbReference type="Proteomes" id="UP000199649">
    <property type="component" value="Chromosome I"/>
</dbReference>
<dbReference type="InterPro" id="IPR007345">
    <property type="entry name" value="Polysacch_pyruvyl_Trfase"/>
</dbReference>
<gene>
    <name evidence="3" type="ORF">SAMN04489719_2125</name>
</gene>
<keyword evidence="4" id="KW-1185">Reference proteome</keyword>
<dbReference type="STRING" id="684552.SAMN04489719_2125"/>
<protein>
    <submittedName>
        <fullName evidence="3">Polysaccharide pyruvyl transferase CsaB</fullName>
    </submittedName>
</protein>
<feature type="domain" description="Spore protein YkvP/CgeB glycosyl transferase-like" evidence="2">
    <location>
        <begin position="219"/>
        <end position="351"/>
    </location>
</feature>
<accession>A0A1H1RHV8</accession>
<name>A0A1H1RHV8_9MICO</name>
<dbReference type="PANTHER" id="PTHR36836:SF1">
    <property type="entry name" value="COLANIC ACID BIOSYNTHESIS PROTEIN WCAK"/>
    <property type="match status" value="1"/>
</dbReference>
<sequence length="937" mass="100723">MNTAQRATRAPEGPPLGESVELQRERLRGKQYDRPMPLRIMLAGDDLQTSSSVAAANARALRALGHAVFEIDLQRHHRATRRWRDDPLLLAFDPNPLSAAFDEFRPHLLVVASGRVGLTEEVAGWLRERGVASVGLPASATQASMVADAWFGGFDRCLAPSSAVAAAWLERGANDTDVLPPSVDRAWVLHRVQPHRGSLPDLITFQDADPATPDVARATLDFAGRLEGLNVRVVGEAWPVPGAAAHSIDERVQLARGVDAHLALSGGTPSIARGVFESIAAGAVLFTDLGSAVEEFFVPGTEIVRIAGPEDLVARLAELRSRPNAFEELRTRAFASLVDHHLLEDRWLAILERMVSSDTWASADAFSDVLRSVIISGFYGARNRGDDLLLNAVVSALRAADPRLLPVVAGVDARAIEEDYGFQSFEREDLVAAERFAAEAAAIVLGPGGLWHDYSIADAGGIAGMFGGARVSPAHLAQLPLMVRAYGGTLHVIGMGVGPLRDQAARAAVRLVGSLADAVTLRDEESLAWLDGIRDAWSVEPRVAPDPVFALELPPSKPSEAPEEPYIVLNLRPWGDGSDVDRLRRGVLATAARLGLAVVTVPMEPIDVASMTSRDGDPDVKVSAMPVDASLAELVGVIEGARAVVSMRLHACLLAHRLTRPTIGLSYDRKVNAHFAQLGRESWLLPLTAKAGDVGSLLRAALVDGALSPSSTEAMRMIETTARNAMAEFANTLAKSAVRGVPAPAIGHQPERRWLHGPPIDVAQESRIDLTAAHVYSGSASHPGAVVHHVHEGHPSRCTFGFAARAPKAGDFVEWELCLPAAARSSRVEIVIRQTLREQAALRGYIHYSVRAGGEELFRQDIGAWRPENAVWVTLPGGIEPRNLSVRLLAERDCPDWNWGVASKITIARARELPWDGNDLSWGASSPLAASARSHRT</sequence>
<evidence type="ECO:0000259" key="1">
    <source>
        <dbReference type="Pfam" id="PF04230"/>
    </source>
</evidence>
<dbReference type="PANTHER" id="PTHR36836">
    <property type="entry name" value="COLANIC ACID BIOSYNTHESIS PROTEIN WCAK"/>
    <property type="match status" value="1"/>
</dbReference>
<feature type="domain" description="Polysaccharide pyruvyl transferase" evidence="1">
    <location>
        <begin position="383"/>
        <end position="668"/>
    </location>
</feature>
<dbReference type="InterPro" id="IPR055259">
    <property type="entry name" value="YkvP/CgeB_Glyco_trans-like"/>
</dbReference>
<reference evidence="4" key="1">
    <citation type="submission" date="2016-10" db="EMBL/GenBank/DDBJ databases">
        <authorList>
            <person name="Varghese N."/>
            <person name="Submissions S."/>
        </authorList>
    </citation>
    <scope>NUCLEOTIDE SEQUENCE [LARGE SCALE GENOMIC DNA]</scope>
    <source>
        <strain evidence="4">DSM 22965</strain>
    </source>
</reference>